<dbReference type="AlphaFoldDB" id="A0A554WHF2"/>
<dbReference type="RefSeq" id="WP_144326493.1">
    <property type="nucleotide sequence ID" value="NZ_VJNA01000025.1"/>
</dbReference>
<comment type="caution">
    <text evidence="1">The sequence shown here is derived from an EMBL/GenBank/DDBJ whole genome shotgun (WGS) entry which is preliminary data.</text>
</comment>
<keyword evidence="2" id="KW-1185">Reference proteome</keyword>
<accession>A0A554WHF2</accession>
<organism evidence="1 2">
    <name type="scientific">Tepidimonas aquatica</name>
    <dbReference type="NCBI Taxonomy" id="247482"/>
    <lineage>
        <taxon>Bacteria</taxon>
        <taxon>Pseudomonadati</taxon>
        <taxon>Pseudomonadota</taxon>
        <taxon>Betaproteobacteria</taxon>
        <taxon>Burkholderiales</taxon>
        <taxon>Tepidimonas</taxon>
    </lineage>
</organism>
<dbReference type="OrthoDB" id="9815602at2"/>
<gene>
    <name evidence="1" type="ORF">Taqua_01931</name>
</gene>
<name>A0A554WHF2_9BURK</name>
<dbReference type="PROSITE" id="PS51257">
    <property type="entry name" value="PROKAR_LIPOPROTEIN"/>
    <property type="match status" value="1"/>
</dbReference>
<dbReference type="PROSITE" id="PS51318">
    <property type="entry name" value="TAT"/>
    <property type="match status" value="1"/>
</dbReference>
<protein>
    <submittedName>
        <fullName evidence="1">Uncharacterized protein</fullName>
    </submittedName>
</protein>
<evidence type="ECO:0000313" key="1">
    <source>
        <dbReference type="EMBL" id="TSE23004.1"/>
    </source>
</evidence>
<dbReference type="InterPro" id="IPR006311">
    <property type="entry name" value="TAT_signal"/>
</dbReference>
<reference evidence="1 2" key="1">
    <citation type="submission" date="2019-07" db="EMBL/GenBank/DDBJ databases">
        <title>Tepidimonas aquatica CLN-1 draft genome.</title>
        <authorList>
            <person name="Da Costa M.S."/>
            <person name="Froufe H.J.C."/>
            <person name="Egas C."/>
            <person name="Albuquerque L."/>
        </authorList>
    </citation>
    <scope>NUCLEOTIDE SEQUENCE [LARGE SCALE GENOMIC DNA]</scope>
    <source>
        <strain evidence="1 2">CLN-1</strain>
    </source>
</reference>
<dbReference type="Proteomes" id="UP000318554">
    <property type="component" value="Unassembled WGS sequence"/>
</dbReference>
<sequence>MDLTRRHLLRAGVAAASFAAVALPGLVGCASGEPVVVAQRHLLALPVDSTYRLAPWLDLPRHEVPNAFAGLLLTRWEDQRAWLVGPPPELMVAARALARFLHGAGLRAHGHVPDDLVDAGLLPLETPT</sequence>
<dbReference type="EMBL" id="VJNA01000025">
    <property type="protein sequence ID" value="TSE23004.1"/>
    <property type="molecule type" value="Genomic_DNA"/>
</dbReference>
<proteinExistence type="predicted"/>
<evidence type="ECO:0000313" key="2">
    <source>
        <dbReference type="Proteomes" id="UP000318554"/>
    </source>
</evidence>